<protein>
    <submittedName>
        <fullName evidence="1">Uncharacterized protein</fullName>
    </submittedName>
</protein>
<name>A0A0E9T096_ANGAN</name>
<reference evidence="1" key="2">
    <citation type="journal article" date="2015" name="Fish Shellfish Immunol.">
        <title>Early steps in the European eel (Anguilla anguilla)-Vibrio vulnificus interaction in the gills: Role of the RtxA13 toxin.</title>
        <authorList>
            <person name="Callol A."/>
            <person name="Pajuelo D."/>
            <person name="Ebbesson L."/>
            <person name="Teles M."/>
            <person name="MacKenzie S."/>
            <person name="Amaro C."/>
        </authorList>
    </citation>
    <scope>NUCLEOTIDE SEQUENCE</scope>
</reference>
<sequence length="76" mass="8774">MYVSNCDNISQFGAKYKECTVQSRSLSNLELSENKMSAIENEGESWPHLKPLFHLKAIQNNNQIIMKCHIFTENVK</sequence>
<organism evidence="1">
    <name type="scientific">Anguilla anguilla</name>
    <name type="common">European freshwater eel</name>
    <name type="synonym">Muraena anguilla</name>
    <dbReference type="NCBI Taxonomy" id="7936"/>
    <lineage>
        <taxon>Eukaryota</taxon>
        <taxon>Metazoa</taxon>
        <taxon>Chordata</taxon>
        <taxon>Craniata</taxon>
        <taxon>Vertebrata</taxon>
        <taxon>Euteleostomi</taxon>
        <taxon>Actinopterygii</taxon>
        <taxon>Neopterygii</taxon>
        <taxon>Teleostei</taxon>
        <taxon>Anguilliformes</taxon>
        <taxon>Anguillidae</taxon>
        <taxon>Anguilla</taxon>
    </lineage>
</organism>
<proteinExistence type="predicted"/>
<dbReference type="AlphaFoldDB" id="A0A0E9T096"/>
<accession>A0A0E9T096</accession>
<dbReference type="EMBL" id="GBXM01062247">
    <property type="protein sequence ID" value="JAH46330.1"/>
    <property type="molecule type" value="Transcribed_RNA"/>
</dbReference>
<evidence type="ECO:0000313" key="1">
    <source>
        <dbReference type="EMBL" id="JAH46330.1"/>
    </source>
</evidence>
<reference evidence="1" key="1">
    <citation type="submission" date="2014-11" db="EMBL/GenBank/DDBJ databases">
        <authorList>
            <person name="Amaro Gonzalez C."/>
        </authorList>
    </citation>
    <scope>NUCLEOTIDE SEQUENCE</scope>
</reference>